<evidence type="ECO:0000256" key="1">
    <source>
        <dbReference type="ARBA" id="ARBA00010466"/>
    </source>
</evidence>
<dbReference type="Gene3D" id="1.10.10.10">
    <property type="entry name" value="Winged helix-like DNA-binding domain superfamily/Winged helix DNA-binding domain"/>
    <property type="match status" value="1"/>
</dbReference>
<proteinExistence type="inferred from homology"/>
<dbReference type="Pfam" id="PF04198">
    <property type="entry name" value="Sugar-bind"/>
    <property type="match status" value="1"/>
</dbReference>
<evidence type="ECO:0000313" key="7">
    <source>
        <dbReference type="Proteomes" id="UP000070810"/>
    </source>
</evidence>
<keyword evidence="7" id="KW-1185">Reference proteome</keyword>
<evidence type="ECO:0000256" key="4">
    <source>
        <dbReference type="ARBA" id="ARBA00023163"/>
    </source>
</evidence>
<dbReference type="PATRIC" id="fig|1079994.3.peg.2370"/>
<reference evidence="6 7" key="1">
    <citation type="journal article" date="2016" name="Front. Microbiol.">
        <title>Genomic Resource of Rice Seed Associated Bacteria.</title>
        <authorList>
            <person name="Midha S."/>
            <person name="Bansal K."/>
            <person name="Sharma S."/>
            <person name="Kumar N."/>
            <person name="Patil P.P."/>
            <person name="Chaudhry V."/>
            <person name="Patil P.B."/>
        </authorList>
    </citation>
    <scope>NUCLEOTIDE SEQUENCE [LARGE SCALE GENOMIC DNA]</scope>
    <source>
        <strain evidence="6 7">NS354</strain>
    </source>
</reference>
<evidence type="ECO:0000256" key="2">
    <source>
        <dbReference type="ARBA" id="ARBA00023015"/>
    </source>
</evidence>
<dbReference type="OrthoDB" id="186585at2"/>
<dbReference type="InterPro" id="IPR007324">
    <property type="entry name" value="Sugar-bd_dom_put"/>
</dbReference>
<dbReference type="InterPro" id="IPR051054">
    <property type="entry name" value="SorC_transcr_regulators"/>
</dbReference>
<comment type="caution">
    <text evidence="6">The sequence shown here is derived from an EMBL/GenBank/DDBJ whole genome shotgun (WGS) entry which is preliminary data.</text>
</comment>
<dbReference type="AlphaFoldDB" id="A0A147EH34"/>
<keyword evidence="2" id="KW-0805">Transcription regulation</keyword>
<gene>
    <name evidence="6" type="ORF">NS354_10320</name>
</gene>
<accession>A0A147EH34</accession>
<keyword evidence="4" id="KW-0804">Transcription</keyword>
<dbReference type="PANTHER" id="PTHR34294:SF1">
    <property type="entry name" value="TRANSCRIPTIONAL REGULATOR LSRR"/>
    <property type="match status" value="1"/>
</dbReference>
<dbReference type="SUPFAM" id="SSF100950">
    <property type="entry name" value="NagB/RpiA/CoA transferase-like"/>
    <property type="match status" value="1"/>
</dbReference>
<feature type="domain" description="Sugar-binding" evidence="5">
    <location>
        <begin position="77"/>
        <end position="318"/>
    </location>
</feature>
<evidence type="ECO:0000313" key="6">
    <source>
        <dbReference type="EMBL" id="KTR83682.1"/>
    </source>
</evidence>
<dbReference type="GO" id="GO:0003677">
    <property type="term" value="F:DNA binding"/>
    <property type="evidence" value="ECO:0007669"/>
    <property type="project" value="UniProtKB-KW"/>
</dbReference>
<dbReference type="Gene3D" id="3.40.50.1360">
    <property type="match status" value="1"/>
</dbReference>
<sequence length="321" mass="33800">MTHREEPPMEPGPNRLVEMAHVAREHFINDVPMVELASRTGMSRFRVARLIAEARDLGVLRITVGAPQALGRDDVAELRRRYGLRDIRCVTMPDGDSDPRSLRSALGRAAAEYLRAEVRPGEVLGFASGRTLASIPEHLSELPRCDVVQLTGLAGPPGETAGDLVRTVSAISGGEPASLYVPLVASDAEAAAMLRRQPGVAETLARMGEVTRAVLAVGSWSPVVSQLAESIAEDAAGGLIATGVRADVAASLFDATGGRISALDARTIAIPFDQLRAVPEIVVVAGGAEKHAALRAVLSAGFVTTLITDRDSAQSLLADPR</sequence>
<comment type="similarity">
    <text evidence="1">Belongs to the SorC transcriptional regulatory family.</text>
</comment>
<evidence type="ECO:0000256" key="3">
    <source>
        <dbReference type="ARBA" id="ARBA00023125"/>
    </source>
</evidence>
<dbReference type="InterPro" id="IPR037171">
    <property type="entry name" value="NagB/RpiA_transferase-like"/>
</dbReference>
<name>A0A147EH34_9MICO</name>
<dbReference type="InterPro" id="IPR036388">
    <property type="entry name" value="WH-like_DNA-bd_sf"/>
</dbReference>
<dbReference type="EMBL" id="LDRK01000081">
    <property type="protein sequence ID" value="KTR83682.1"/>
    <property type="molecule type" value="Genomic_DNA"/>
</dbReference>
<dbReference type="PANTHER" id="PTHR34294">
    <property type="entry name" value="TRANSCRIPTIONAL REGULATOR-RELATED"/>
    <property type="match status" value="1"/>
</dbReference>
<protein>
    <recommendedName>
        <fullName evidence="5">Sugar-binding domain-containing protein</fullName>
    </recommendedName>
</protein>
<keyword evidence="3" id="KW-0238">DNA-binding</keyword>
<evidence type="ECO:0000259" key="5">
    <source>
        <dbReference type="Pfam" id="PF04198"/>
    </source>
</evidence>
<dbReference type="Proteomes" id="UP000070810">
    <property type="component" value="Unassembled WGS sequence"/>
</dbReference>
<organism evidence="6 7">
    <name type="scientific">Leucobacter chromiiresistens</name>
    <dbReference type="NCBI Taxonomy" id="1079994"/>
    <lineage>
        <taxon>Bacteria</taxon>
        <taxon>Bacillati</taxon>
        <taxon>Actinomycetota</taxon>
        <taxon>Actinomycetes</taxon>
        <taxon>Micrococcales</taxon>
        <taxon>Microbacteriaceae</taxon>
        <taxon>Leucobacter</taxon>
    </lineage>
</organism>
<dbReference type="GO" id="GO:0030246">
    <property type="term" value="F:carbohydrate binding"/>
    <property type="evidence" value="ECO:0007669"/>
    <property type="project" value="InterPro"/>
</dbReference>